<name>A0A1T4NAN1_9FUSO</name>
<dbReference type="Pfam" id="PF13487">
    <property type="entry name" value="HD_5"/>
    <property type="match status" value="1"/>
</dbReference>
<dbReference type="InterPro" id="IPR003607">
    <property type="entry name" value="HD/PDEase_dom"/>
</dbReference>
<keyword evidence="4" id="KW-1185">Reference proteome</keyword>
<keyword evidence="1" id="KW-0812">Transmembrane</keyword>
<feature type="transmembrane region" description="Helical" evidence="1">
    <location>
        <begin position="481"/>
        <end position="500"/>
    </location>
</feature>
<keyword evidence="1" id="KW-0472">Membrane</keyword>
<dbReference type="EMBL" id="FUWX01000010">
    <property type="protein sequence ID" value="SJZ76165.1"/>
    <property type="molecule type" value="Genomic_DNA"/>
</dbReference>
<dbReference type="SUPFAM" id="SSF109604">
    <property type="entry name" value="HD-domain/PDEase-like"/>
    <property type="match status" value="1"/>
</dbReference>
<evidence type="ECO:0000313" key="4">
    <source>
        <dbReference type="Proteomes" id="UP000191153"/>
    </source>
</evidence>
<sequence length="703" mass="82380">MKIIFIFFIVYITSFSLNLTKSEEMWLEKNKGKTFTLAIANTSNPFYYIDNFHHPKGVYIDFFHYLENHLDIKFKYVDKPNKELTSLLNKGKIDIALDMANTPKRKENYYFINLFNEYEILLISKEVTNLNSLKHKKIGVISNTTESIIFKNIYSDFPFTLVPLNSLNEGFKKLENKEIDALLGKDKYLPGKNYNIVHLDRIDKINNQMAIKKEFRTFVSIIRKYRNLYIDDYLVASLRKNRIEYYKNLLKNYNPLKEVQKKYKELIIEIPDENKILPFYYQKHSELLGYIPERMEEFGQILNIPIIFKKKSEILNFNYNIKAFDSNNFKNHSKYLIPYYEADMVIVSKTNNKFIKNPKALIEKNLGIITIDDLKSRNLKYMKNSKIYFSTDKALDDLMSGKVEYLVGDFKRISLAISNRYMGDSVKIAGFTNIQSYFSYGTNDPLLADLIEKIMPNYISENEILSNELVTSRIIDINHKYIFTITTISLFVLIVLLFLLKKAIKEKNRANKITKALVNSFETANQYNDEDTGMHIIRVNKYSQFMARKLKCSKKFIEEIGEYASLHDVGKIGIPDIILKKPGKLTDEEFETMKEHTKIGFHLIKKMYIGKVAENIALYHHEKYNGKGYPFGLYGNEIPLEARIVSLADVYDALRQKRVYKKSFSHEEAMAIIINESGQSFDPKLVTIFIKYNDIFEEIFESN</sequence>
<dbReference type="Gene3D" id="1.10.3210.10">
    <property type="entry name" value="Hypothetical protein af1432"/>
    <property type="match status" value="1"/>
</dbReference>
<dbReference type="PANTHER" id="PTHR45228">
    <property type="entry name" value="CYCLIC DI-GMP PHOSPHODIESTERASE TM_0186-RELATED"/>
    <property type="match status" value="1"/>
</dbReference>
<dbReference type="PANTHER" id="PTHR45228:SF8">
    <property type="entry name" value="TWO-COMPONENT RESPONSE REGULATOR-RELATED"/>
    <property type="match status" value="1"/>
</dbReference>
<dbReference type="STRING" id="180163.SAMN02745174_01482"/>
<dbReference type="CDD" id="cd00077">
    <property type="entry name" value="HDc"/>
    <property type="match status" value="1"/>
</dbReference>
<protein>
    <submittedName>
        <fullName evidence="3">HD domain-containing protein</fullName>
    </submittedName>
</protein>
<dbReference type="Proteomes" id="UP000191153">
    <property type="component" value="Unassembled WGS sequence"/>
</dbReference>
<gene>
    <name evidence="3" type="ORF">SAMN02745174_01482</name>
</gene>
<dbReference type="InterPro" id="IPR001638">
    <property type="entry name" value="Solute-binding_3/MltF_N"/>
</dbReference>
<keyword evidence="1" id="KW-1133">Transmembrane helix</keyword>
<evidence type="ECO:0000256" key="1">
    <source>
        <dbReference type="SAM" id="Phobius"/>
    </source>
</evidence>
<reference evidence="3 4" key="1">
    <citation type="submission" date="2017-02" db="EMBL/GenBank/DDBJ databases">
        <authorList>
            <person name="Peterson S.W."/>
        </authorList>
    </citation>
    <scope>NUCLEOTIDE SEQUENCE [LARGE SCALE GENOMIC DNA]</scope>
    <source>
        <strain evidence="3 4">ATCC 700028</strain>
    </source>
</reference>
<dbReference type="SMART" id="SM00062">
    <property type="entry name" value="PBPb"/>
    <property type="match status" value="1"/>
</dbReference>
<evidence type="ECO:0000313" key="3">
    <source>
        <dbReference type="EMBL" id="SJZ76165.1"/>
    </source>
</evidence>
<evidence type="ECO:0000259" key="2">
    <source>
        <dbReference type="PROSITE" id="PS51832"/>
    </source>
</evidence>
<dbReference type="InterPro" id="IPR052020">
    <property type="entry name" value="Cyclic_di-GMP/3'3'-cGAMP_PDE"/>
</dbReference>
<dbReference type="Gene3D" id="3.40.190.10">
    <property type="entry name" value="Periplasmic binding protein-like II"/>
    <property type="match status" value="4"/>
</dbReference>
<feature type="domain" description="HD-GYP" evidence="2">
    <location>
        <begin position="510"/>
        <end position="703"/>
    </location>
</feature>
<dbReference type="Pfam" id="PF00497">
    <property type="entry name" value="SBP_bac_3"/>
    <property type="match status" value="1"/>
</dbReference>
<dbReference type="SUPFAM" id="SSF53850">
    <property type="entry name" value="Periplasmic binding protein-like II"/>
    <property type="match status" value="2"/>
</dbReference>
<proteinExistence type="predicted"/>
<dbReference type="InterPro" id="IPR037522">
    <property type="entry name" value="HD_GYP_dom"/>
</dbReference>
<dbReference type="OrthoDB" id="9759601at2"/>
<dbReference type="SMART" id="SM00471">
    <property type="entry name" value="HDc"/>
    <property type="match status" value="1"/>
</dbReference>
<dbReference type="PROSITE" id="PS51832">
    <property type="entry name" value="HD_GYP"/>
    <property type="match status" value="1"/>
</dbReference>
<accession>A0A1T4NAN1</accession>
<organism evidence="3 4">
    <name type="scientific">Cetobacterium ceti</name>
    <dbReference type="NCBI Taxonomy" id="180163"/>
    <lineage>
        <taxon>Bacteria</taxon>
        <taxon>Fusobacteriati</taxon>
        <taxon>Fusobacteriota</taxon>
        <taxon>Fusobacteriia</taxon>
        <taxon>Fusobacteriales</taxon>
        <taxon>Fusobacteriaceae</taxon>
        <taxon>Cetobacterium</taxon>
    </lineage>
</organism>
<dbReference type="RefSeq" id="WP_078693971.1">
    <property type="nucleotide sequence ID" value="NZ_FUWX01000010.1"/>
</dbReference>
<dbReference type="AlphaFoldDB" id="A0A1T4NAN1"/>